<comment type="cofactor">
    <cofactor evidence="2 12">
        <name>Mg(2+)</name>
        <dbReference type="ChEBI" id="CHEBI:18420"/>
    </cofactor>
</comment>
<evidence type="ECO:0000256" key="1">
    <source>
        <dbReference type="ARBA" id="ARBA00001426"/>
    </source>
</evidence>
<comment type="caution">
    <text evidence="14">The sequence shown here is derived from an EMBL/GenBank/DDBJ whole genome shotgun (WGS) entry which is preliminary data.</text>
</comment>
<feature type="active site" description="Proton acceptor" evidence="10">
    <location>
        <position position="214"/>
    </location>
</feature>
<dbReference type="SFLD" id="SFLDF00005">
    <property type="entry name" value="glucarate_dehydratase"/>
    <property type="match status" value="1"/>
</dbReference>
<dbReference type="AlphaFoldDB" id="A0A5S4WRK3"/>
<dbReference type="Gene3D" id="3.20.20.120">
    <property type="entry name" value="Enolase-like C-terminal domain"/>
    <property type="match status" value="1"/>
</dbReference>
<gene>
    <name evidence="14" type="primary">gudD</name>
    <name evidence="14" type="ORF">FXB38_13375</name>
</gene>
<proteinExistence type="inferred from homology"/>
<feature type="binding site" evidence="11">
    <location>
        <position position="428"/>
    </location>
    <ligand>
        <name>substrate</name>
    </ligand>
</feature>
<evidence type="ECO:0000256" key="6">
    <source>
        <dbReference type="ARBA" id="ARBA00022723"/>
    </source>
</evidence>
<dbReference type="Gene3D" id="3.30.390.10">
    <property type="entry name" value="Enolase-like, N-terminal domain"/>
    <property type="match status" value="1"/>
</dbReference>
<evidence type="ECO:0000256" key="10">
    <source>
        <dbReference type="PIRSR" id="PIRSR617653-1"/>
    </source>
</evidence>
<evidence type="ECO:0000256" key="5">
    <source>
        <dbReference type="ARBA" id="ARBA00011973"/>
    </source>
</evidence>
<feature type="binding site" evidence="12">
    <location>
        <position position="296"/>
    </location>
    <ligand>
        <name>Mg(2+)</name>
        <dbReference type="ChEBI" id="CHEBI:18420"/>
    </ligand>
</feature>
<feature type="binding site" evidence="11">
    <location>
        <position position="157"/>
    </location>
    <ligand>
        <name>substrate</name>
    </ligand>
</feature>
<evidence type="ECO:0000256" key="12">
    <source>
        <dbReference type="PIRSR" id="PIRSR617653-3"/>
    </source>
</evidence>
<sequence length="452" mass="48978">MAQTDISCAPVAGAPVVTTMQVIPVAGRDSMLLNLSGAHAPFFTRNIVILTDNAGHTGVGEVPGGQKIWQTLQDARDLVIGKTVGALNNILADVRTAFADRDAGGRGKQTFDLRVMIHAVTAIESALLDLLGQHLNLPVAALLGEGQQRKSVETLGYLFFVGDISKSRLDYVKGETGKPDWFNLRHQEAMTPETVVRLAEATQDHYGFADFKLKGGVLRGEQEIEAVTAIAKRFPNARVTLDPNGAWSLDEAISLCKNMHGILAYAEDPCGAEAGFSGREIMAEFRRATGLPTATNMIATDWRQLSHALRLGAVDIPLADPHFWTMQGSVRVAQTCRDNGLTWGSHSNNHFDISLAMFTHVGAAAPGKVTAIDTHWIWQDGQALTKEPLQIKGGRIAVPDRPGLGIEIDRAAIEAAHELYKQHGLGARDDATAMQDLIPGWTFDDKRPCLMR</sequence>
<dbReference type="Proteomes" id="UP000324853">
    <property type="component" value="Unassembled WGS sequence"/>
</dbReference>
<feature type="binding site" evidence="11">
    <location>
        <position position="39"/>
    </location>
    <ligand>
        <name>substrate</name>
    </ligand>
</feature>
<feature type="domain" description="Mandelate racemase/muconate lactonizing enzyme C-terminal" evidence="13">
    <location>
        <begin position="192"/>
        <end position="292"/>
    </location>
</feature>
<organism evidence="14 15">
    <name type="scientific">Bradyrhizobium cytisi</name>
    <dbReference type="NCBI Taxonomy" id="515489"/>
    <lineage>
        <taxon>Bacteria</taxon>
        <taxon>Pseudomonadati</taxon>
        <taxon>Pseudomonadota</taxon>
        <taxon>Alphaproteobacteria</taxon>
        <taxon>Hyphomicrobiales</taxon>
        <taxon>Nitrobacteraceae</taxon>
        <taxon>Bradyrhizobium</taxon>
    </lineage>
</organism>
<feature type="binding site" evidence="12">
    <location>
        <position position="242"/>
    </location>
    <ligand>
        <name>Mg(2+)</name>
        <dbReference type="ChEBI" id="CHEBI:18420"/>
    </ligand>
</feature>
<keyword evidence="15" id="KW-1185">Reference proteome</keyword>
<dbReference type="EC" id="4.2.1.40" evidence="5 9"/>
<dbReference type="InterPro" id="IPR017653">
    <property type="entry name" value="Glucarate_dehydratase"/>
</dbReference>
<dbReference type="SUPFAM" id="SSF54826">
    <property type="entry name" value="Enolase N-terminal domain-like"/>
    <property type="match status" value="1"/>
</dbReference>
<dbReference type="EMBL" id="VSSR01000021">
    <property type="protein sequence ID" value="TYL84663.1"/>
    <property type="molecule type" value="Genomic_DNA"/>
</dbReference>
<protein>
    <recommendedName>
        <fullName evidence="5 9">Glucarate dehydratase</fullName>
        <ecNumber evidence="5 9">4.2.1.40</ecNumber>
    </recommendedName>
</protein>
<evidence type="ECO:0000313" key="14">
    <source>
        <dbReference type="EMBL" id="TYL84663.1"/>
    </source>
</evidence>
<keyword evidence="6 12" id="KW-0479">Metal-binding</keyword>
<dbReference type="SFLD" id="SFLDS00001">
    <property type="entry name" value="Enolase"/>
    <property type="match status" value="1"/>
</dbReference>
<dbReference type="NCBIfam" id="TIGR03247">
    <property type="entry name" value="glucar-dehydr"/>
    <property type="match status" value="1"/>
</dbReference>
<evidence type="ECO:0000256" key="3">
    <source>
        <dbReference type="ARBA" id="ARBA00005183"/>
    </source>
</evidence>
<feature type="binding site" evidence="11">
    <location>
        <position position="110"/>
    </location>
    <ligand>
        <name>substrate</name>
    </ligand>
</feature>
<dbReference type="GO" id="GO:0008872">
    <property type="term" value="F:glucarate dehydratase activity"/>
    <property type="evidence" value="ECO:0007669"/>
    <property type="project" value="UniProtKB-UniRule"/>
</dbReference>
<feature type="binding site" evidence="11">
    <location>
        <begin position="242"/>
        <end position="244"/>
    </location>
    <ligand>
        <name>substrate</name>
    </ligand>
</feature>
<dbReference type="InterPro" id="IPR034593">
    <property type="entry name" value="DgoD-like"/>
</dbReference>
<evidence type="ECO:0000256" key="4">
    <source>
        <dbReference type="ARBA" id="ARBA00009938"/>
    </source>
</evidence>
<evidence type="ECO:0000256" key="9">
    <source>
        <dbReference type="NCBIfam" id="TIGR03247"/>
    </source>
</evidence>
<evidence type="ECO:0000313" key="15">
    <source>
        <dbReference type="Proteomes" id="UP000324853"/>
    </source>
</evidence>
<comment type="similarity">
    <text evidence="4">Belongs to the mandelate racemase/muconate lactonizing enzyme family. GlucD subfamily.</text>
</comment>
<evidence type="ECO:0000256" key="11">
    <source>
        <dbReference type="PIRSR" id="PIRSR617653-2"/>
    </source>
</evidence>
<evidence type="ECO:0000256" key="7">
    <source>
        <dbReference type="ARBA" id="ARBA00022842"/>
    </source>
</evidence>
<comment type="pathway">
    <text evidence="3">Carbohydrate acid metabolism; D-glucarate degradation; 2,5-dioxopentanoate from D-glucarate: step 1/2.</text>
</comment>
<dbReference type="Pfam" id="PF13378">
    <property type="entry name" value="MR_MLE_C"/>
    <property type="match status" value="1"/>
</dbReference>
<evidence type="ECO:0000259" key="13">
    <source>
        <dbReference type="SMART" id="SM00922"/>
    </source>
</evidence>
<feature type="binding site" evidence="11">
    <location>
        <position position="296"/>
    </location>
    <ligand>
        <name>substrate</name>
    </ligand>
</feature>
<dbReference type="GO" id="GO:0042838">
    <property type="term" value="P:D-glucarate catabolic process"/>
    <property type="evidence" value="ECO:0007669"/>
    <property type="project" value="UniProtKB-UniPathway"/>
</dbReference>
<dbReference type="PANTHER" id="PTHR48080">
    <property type="entry name" value="D-GALACTONATE DEHYDRATASE-RELATED"/>
    <property type="match status" value="1"/>
</dbReference>
<keyword evidence="8 14" id="KW-0456">Lyase</keyword>
<reference evidence="14 15" key="1">
    <citation type="submission" date="2019-08" db="EMBL/GenBank/DDBJ databases">
        <title>Bradyrhizobium hipponensis sp. nov., a rhizobium isolated from a Lupinus angustifolius root nodule in Tunisia.</title>
        <authorList>
            <person name="Off K."/>
            <person name="Rejili M."/>
            <person name="Mars M."/>
            <person name="Brachmann A."/>
            <person name="Marin M."/>
        </authorList>
    </citation>
    <scope>NUCLEOTIDE SEQUENCE [LARGE SCALE GENOMIC DNA]</scope>
    <source>
        <strain evidence="14 15">CTAW11</strain>
    </source>
</reference>
<feature type="active site" description="Proton acceptor" evidence="10">
    <location>
        <position position="346"/>
    </location>
</feature>
<comment type="catalytic activity">
    <reaction evidence="1">
        <text>D-glucarate = 5-dehydro-4-deoxy-D-glucarate + H2O</text>
        <dbReference type="Rhea" id="RHEA:14573"/>
        <dbReference type="ChEBI" id="CHEBI:15377"/>
        <dbReference type="ChEBI" id="CHEBI:30612"/>
        <dbReference type="ChEBI" id="CHEBI:42819"/>
        <dbReference type="EC" id="4.2.1.40"/>
    </reaction>
</comment>
<feature type="binding site" evidence="12">
    <location>
        <position position="273"/>
    </location>
    <ligand>
        <name>Mg(2+)</name>
        <dbReference type="ChEBI" id="CHEBI:18420"/>
    </ligand>
</feature>
<feature type="binding site" evidence="11">
    <location>
        <position position="375"/>
    </location>
    <ligand>
        <name>substrate</name>
    </ligand>
</feature>
<dbReference type="InterPro" id="IPR034598">
    <property type="entry name" value="GlucD-like"/>
</dbReference>
<dbReference type="CDD" id="cd03323">
    <property type="entry name" value="D-glucarate_dehydratase"/>
    <property type="match status" value="1"/>
</dbReference>
<dbReference type="InterPro" id="IPR036849">
    <property type="entry name" value="Enolase-like_C_sf"/>
</dbReference>
<feature type="binding site" evidence="11">
    <location>
        <position position="212"/>
    </location>
    <ligand>
        <name>substrate</name>
    </ligand>
</feature>
<dbReference type="SUPFAM" id="SSF51604">
    <property type="entry name" value="Enolase C-terminal domain-like"/>
    <property type="match status" value="1"/>
</dbReference>
<dbReference type="InterPro" id="IPR013342">
    <property type="entry name" value="Mandelate_racemase_C"/>
</dbReference>
<dbReference type="SFLD" id="SFLDG00055">
    <property type="entry name" value="glucarate_dehydratase"/>
    <property type="match status" value="1"/>
</dbReference>
<dbReference type="RefSeq" id="WP_148751314.1">
    <property type="nucleotide sequence ID" value="NZ_VSSR01000021.1"/>
</dbReference>
<dbReference type="SMART" id="SM00922">
    <property type="entry name" value="MR_MLE"/>
    <property type="match status" value="1"/>
</dbReference>
<keyword evidence="7 12" id="KW-0460">Magnesium</keyword>
<evidence type="ECO:0000256" key="8">
    <source>
        <dbReference type="ARBA" id="ARBA00023239"/>
    </source>
</evidence>
<dbReference type="UniPathway" id="UPA00564">
    <property type="reaction ID" value="UER00627"/>
</dbReference>
<evidence type="ECO:0000256" key="2">
    <source>
        <dbReference type="ARBA" id="ARBA00001946"/>
    </source>
</evidence>
<dbReference type="InterPro" id="IPR029065">
    <property type="entry name" value="Enolase_C-like"/>
</dbReference>
<feature type="binding site" evidence="11">
    <location>
        <begin position="346"/>
        <end position="348"/>
    </location>
    <ligand>
        <name>substrate</name>
    </ligand>
</feature>
<dbReference type="PANTHER" id="PTHR48080:SF4">
    <property type="entry name" value="GLUCARATE DEHYDRATASE"/>
    <property type="match status" value="1"/>
</dbReference>
<name>A0A5S4WRK3_9BRAD</name>
<dbReference type="OrthoDB" id="9775913at2"/>
<dbReference type="InterPro" id="IPR029017">
    <property type="entry name" value="Enolase-like_N"/>
</dbReference>
<dbReference type="GO" id="GO:0000287">
    <property type="term" value="F:magnesium ion binding"/>
    <property type="evidence" value="ECO:0007669"/>
    <property type="project" value="UniProtKB-UniRule"/>
</dbReference>
<accession>A0A5S4WRK3</accession>